<keyword evidence="3" id="KW-1185">Reference proteome</keyword>
<protein>
    <submittedName>
        <fullName evidence="2">Uncharacterized protein</fullName>
    </submittedName>
</protein>
<gene>
    <name evidence="2" type="ORF">PCON_10643</name>
</gene>
<sequence>MPRYTPFLPQHRFPPAPLSASSPTTNTSKPTEASHQHHRMVSSTAAFQRSKRPLACQETGNNLKVLVGAKICNIMCSQGKRLSHPFN</sequence>
<reference evidence="2 3" key="1">
    <citation type="journal article" date="2013" name="PLoS Genet.">
        <title>The genome and development-dependent transcriptomes of Pyronema confluens: a window into fungal evolution.</title>
        <authorList>
            <person name="Traeger S."/>
            <person name="Altegoer F."/>
            <person name="Freitag M."/>
            <person name="Gabaldon T."/>
            <person name="Kempken F."/>
            <person name="Kumar A."/>
            <person name="Marcet-Houben M."/>
            <person name="Poggeler S."/>
            <person name="Stajich J.E."/>
            <person name="Nowrousian M."/>
        </authorList>
    </citation>
    <scope>NUCLEOTIDE SEQUENCE [LARGE SCALE GENOMIC DNA]</scope>
    <source>
        <strain evidence="3">CBS 100304</strain>
        <tissue evidence="2">Vegetative mycelium</tissue>
    </source>
</reference>
<accession>U4LIJ6</accession>
<dbReference type="AlphaFoldDB" id="U4LIJ6"/>
<evidence type="ECO:0000313" key="2">
    <source>
        <dbReference type="EMBL" id="CCX31342.1"/>
    </source>
</evidence>
<organism evidence="2 3">
    <name type="scientific">Pyronema omphalodes (strain CBS 100304)</name>
    <name type="common">Pyronema confluens</name>
    <dbReference type="NCBI Taxonomy" id="1076935"/>
    <lineage>
        <taxon>Eukaryota</taxon>
        <taxon>Fungi</taxon>
        <taxon>Dikarya</taxon>
        <taxon>Ascomycota</taxon>
        <taxon>Pezizomycotina</taxon>
        <taxon>Pezizomycetes</taxon>
        <taxon>Pezizales</taxon>
        <taxon>Pyronemataceae</taxon>
        <taxon>Pyronema</taxon>
    </lineage>
</organism>
<dbReference type="Proteomes" id="UP000018144">
    <property type="component" value="Unassembled WGS sequence"/>
</dbReference>
<proteinExistence type="predicted"/>
<feature type="region of interest" description="Disordered" evidence="1">
    <location>
        <begin position="1"/>
        <end position="53"/>
    </location>
</feature>
<name>U4LIJ6_PYROM</name>
<feature type="compositionally biased region" description="Low complexity" evidence="1">
    <location>
        <begin position="18"/>
        <end position="28"/>
    </location>
</feature>
<dbReference type="EMBL" id="HF935589">
    <property type="protein sequence ID" value="CCX31342.1"/>
    <property type="molecule type" value="Genomic_DNA"/>
</dbReference>
<evidence type="ECO:0000256" key="1">
    <source>
        <dbReference type="SAM" id="MobiDB-lite"/>
    </source>
</evidence>
<evidence type="ECO:0000313" key="3">
    <source>
        <dbReference type="Proteomes" id="UP000018144"/>
    </source>
</evidence>